<evidence type="ECO:0000313" key="3">
    <source>
        <dbReference type="Proteomes" id="UP001177670"/>
    </source>
</evidence>
<gene>
    <name evidence="2" type="ORF">K0M31_019833</name>
</gene>
<name>A0AA40G3K1_9HYME</name>
<accession>A0AA40G3K1</accession>
<dbReference type="AlphaFoldDB" id="A0AA40G3K1"/>
<feature type="region of interest" description="Disordered" evidence="1">
    <location>
        <begin position="1"/>
        <end position="52"/>
    </location>
</feature>
<feature type="compositionally biased region" description="Basic and acidic residues" evidence="1">
    <location>
        <begin position="42"/>
        <end position="52"/>
    </location>
</feature>
<organism evidence="2 3">
    <name type="scientific">Melipona bicolor</name>
    <dbReference type="NCBI Taxonomy" id="60889"/>
    <lineage>
        <taxon>Eukaryota</taxon>
        <taxon>Metazoa</taxon>
        <taxon>Ecdysozoa</taxon>
        <taxon>Arthropoda</taxon>
        <taxon>Hexapoda</taxon>
        <taxon>Insecta</taxon>
        <taxon>Pterygota</taxon>
        <taxon>Neoptera</taxon>
        <taxon>Endopterygota</taxon>
        <taxon>Hymenoptera</taxon>
        <taxon>Apocrita</taxon>
        <taxon>Aculeata</taxon>
        <taxon>Apoidea</taxon>
        <taxon>Anthophila</taxon>
        <taxon>Apidae</taxon>
        <taxon>Melipona</taxon>
    </lineage>
</organism>
<protein>
    <submittedName>
        <fullName evidence="2">Uncharacterized protein</fullName>
    </submittedName>
</protein>
<comment type="caution">
    <text evidence="2">The sequence shown here is derived from an EMBL/GenBank/DDBJ whole genome shotgun (WGS) entry which is preliminary data.</text>
</comment>
<keyword evidence="3" id="KW-1185">Reference proteome</keyword>
<proteinExistence type="predicted"/>
<evidence type="ECO:0000313" key="2">
    <source>
        <dbReference type="EMBL" id="KAK1130149.1"/>
    </source>
</evidence>
<evidence type="ECO:0000256" key="1">
    <source>
        <dbReference type="SAM" id="MobiDB-lite"/>
    </source>
</evidence>
<dbReference type="Proteomes" id="UP001177670">
    <property type="component" value="Unassembled WGS sequence"/>
</dbReference>
<dbReference type="EMBL" id="JAHYIQ010000008">
    <property type="protein sequence ID" value="KAK1130149.1"/>
    <property type="molecule type" value="Genomic_DNA"/>
</dbReference>
<sequence length="52" mass="5603">MSSQNSFRTKFPKLGSPMQTLNANSKGGLPKENTSSGSPFKETSEKKRGGKN</sequence>
<reference evidence="2" key="1">
    <citation type="submission" date="2021-10" db="EMBL/GenBank/DDBJ databases">
        <title>Melipona bicolor Genome sequencing and assembly.</title>
        <authorList>
            <person name="Araujo N.S."/>
            <person name="Arias M.C."/>
        </authorList>
    </citation>
    <scope>NUCLEOTIDE SEQUENCE</scope>
    <source>
        <strain evidence="2">USP_2M_L1-L4_2017</strain>
        <tissue evidence="2">Whole body</tissue>
    </source>
</reference>
<feature type="non-terminal residue" evidence="2">
    <location>
        <position position="52"/>
    </location>
</feature>